<feature type="region of interest" description="Disordered" evidence="1">
    <location>
        <begin position="18"/>
        <end position="58"/>
    </location>
</feature>
<evidence type="ECO:0000313" key="2">
    <source>
        <dbReference type="EMBL" id="CAG7827119.1"/>
    </source>
</evidence>
<comment type="caution">
    <text evidence="2">The sequence shown here is derived from an EMBL/GenBank/DDBJ whole genome shotgun (WGS) entry which is preliminary data.</text>
</comment>
<dbReference type="Proteomes" id="UP000708208">
    <property type="component" value="Unassembled WGS sequence"/>
</dbReference>
<dbReference type="EMBL" id="CAJVCH010542338">
    <property type="protein sequence ID" value="CAG7827119.1"/>
    <property type="molecule type" value="Genomic_DNA"/>
</dbReference>
<gene>
    <name evidence="2" type="ORF">AFUS01_LOCUS37122</name>
</gene>
<reference evidence="2" key="1">
    <citation type="submission" date="2021-06" db="EMBL/GenBank/DDBJ databases">
        <authorList>
            <person name="Hodson N. C."/>
            <person name="Mongue J. A."/>
            <person name="Jaron S. K."/>
        </authorList>
    </citation>
    <scope>NUCLEOTIDE SEQUENCE</scope>
</reference>
<evidence type="ECO:0000313" key="3">
    <source>
        <dbReference type="Proteomes" id="UP000708208"/>
    </source>
</evidence>
<protein>
    <submittedName>
        <fullName evidence="2">Uncharacterized protein</fullName>
    </submittedName>
</protein>
<dbReference type="AlphaFoldDB" id="A0A8J2LPP7"/>
<feature type="compositionally biased region" description="Basic and acidic residues" evidence="1">
    <location>
        <begin position="29"/>
        <end position="52"/>
    </location>
</feature>
<feature type="non-terminal residue" evidence="2">
    <location>
        <position position="1"/>
    </location>
</feature>
<keyword evidence="3" id="KW-1185">Reference proteome</keyword>
<sequence>SSSNGTYYPDHLPLLKFKSITDSTPNRTSKSESSPKSDSDDMDRLIRNHVDENNVGPN</sequence>
<evidence type="ECO:0000256" key="1">
    <source>
        <dbReference type="SAM" id="MobiDB-lite"/>
    </source>
</evidence>
<name>A0A8J2LPP7_9HEXA</name>
<organism evidence="2 3">
    <name type="scientific">Allacma fusca</name>
    <dbReference type="NCBI Taxonomy" id="39272"/>
    <lineage>
        <taxon>Eukaryota</taxon>
        <taxon>Metazoa</taxon>
        <taxon>Ecdysozoa</taxon>
        <taxon>Arthropoda</taxon>
        <taxon>Hexapoda</taxon>
        <taxon>Collembola</taxon>
        <taxon>Symphypleona</taxon>
        <taxon>Sminthuridae</taxon>
        <taxon>Allacma</taxon>
    </lineage>
</organism>
<proteinExistence type="predicted"/>
<accession>A0A8J2LPP7</accession>